<protein>
    <submittedName>
        <fullName evidence="2">Uncharacterized protein</fullName>
    </submittedName>
</protein>
<evidence type="ECO:0000313" key="2">
    <source>
        <dbReference type="WBParaSite" id="MhA1_Contig385.frz3.gene9"/>
    </source>
</evidence>
<keyword evidence="1" id="KW-1185">Reference proteome</keyword>
<evidence type="ECO:0000313" key="1">
    <source>
        <dbReference type="Proteomes" id="UP000095281"/>
    </source>
</evidence>
<dbReference type="WBParaSite" id="MhA1_Contig385.frz3.gene9">
    <property type="protein sequence ID" value="MhA1_Contig385.frz3.gene9"/>
    <property type="gene ID" value="MhA1_Contig385.frz3.gene9"/>
</dbReference>
<dbReference type="AlphaFoldDB" id="A0A1I8BPE4"/>
<name>A0A1I8BPE4_MELHA</name>
<organism evidence="1 2">
    <name type="scientific">Meloidogyne hapla</name>
    <name type="common">Root-knot nematode worm</name>
    <dbReference type="NCBI Taxonomy" id="6305"/>
    <lineage>
        <taxon>Eukaryota</taxon>
        <taxon>Metazoa</taxon>
        <taxon>Ecdysozoa</taxon>
        <taxon>Nematoda</taxon>
        <taxon>Chromadorea</taxon>
        <taxon>Rhabditida</taxon>
        <taxon>Tylenchina</taxon>
        <taxon>Tylenchomorpha</taxon>
        <taxon>Tylenchoidea</taxon>
        <taxon>Meloidogynidae</taxon>
        <taxon>Meloidogyninae</taxon>
        <taxon>Meloidogyne</taxon>
    </lineage>
</organism>
<accession>A0A1I8BPE4</accession>
<proteinExistence type="predicted"/>
<sequence>MLIPLNGKLLRQRKHLWKFLDRIKTSVRCRSQWCVSDSFRRLLMDLRFVGYAEAEILEIEGSLEKNRKHTTGNDNEQTFLYDPETSTDACVAATTCHSTELTLDKKFRKKYNLMN</sequence>
<reference evidence="2" key="1">
    <citation type="submission" date="2016-11" db="UniProtKB">
        <authorList>
            <consortium name="WormBaseParasite"/>
        </authorList>
    </citation>
    <scope>IDENTIFICATION</scope>
</reference>
<dbReference type="Proteomes" id="UP000095281">
    <property type="component" value="Unplaced"/>
</dbReference>